<protein>
    <submittedName>
        <fullName evidence="1">Uncharacterized protein</fullName>
    </submittedName>
</protein>
<proteinExistence type="predicted"/>
<gene>
    <name evidence="1" type="ORF">LAESUDRAFT_725910</name>
</gene>
<dbReference type="STRING" id="1314785.A0A165E8K1"/>
<dbReference type="InParanoid" id="A0A165E8K1"/>
<organism evidence="1 2">
    <name type="scientific">Laetiporus sulphureus 93-53</name>
    <dbReference type="NCBI Taxonomy" id="1314785"/>
    <lineage>
        <taxon>Eukaryota</taxon>
        <taxon>Fungi</taxon>
        <taxon>Dikarya</taxon>
        <taxon>Basidiomycota</taxon>
        <taxon>Agaricomycotina</taxon>
        <taxon>Agaricomycetes</taxon>
        <taxon>Polyporales</taxon>
        <taxon>Laetiporus</taxon>
    </lineage>
</organism>
<feature type="non-terminal residue" evidence="1">
    <location>
        <position position="1"/>
    </location>
</feature>
<evidence type="ECO:0000313" key="1">
    <source>
        <dbReference type="EMBL" id="KZT06468.1"/>
    </source>
</evidence>
<dbReference type="Proteomes" id="UP000076871">
    <property type="component" value="Unassembled WGS sequence"/>
</dbReference>
<dbReference type="AlphaFoldDB" id="A0A165E8K1"/>
<dbReference type="EMBL" id="KV427624">
    <property type="protein sequence ID" value="KZT06468.1"/>
    <property type="molecule type" value="Genomic_DNA"/>
</dbReference>
<dbReference type="GeneID" id="63825945"/>
<reference evidence="1 2" key="1">
    <citation type="journal article" date="2016" name="Mol. Biol. Evol.">
        <title>Comparative Genomics of Early-Diverging Mushroom-Forming Fungi Provides Insights into the Origins of Lignocellulose Decay Capabilities.</title>
        <authorList>
            <person name="Nagy L.G."/>
            <person name="Riley R."/>
            <person name="Tritt A."/>
            <person name="Adam C."/>
            <person name="Daum C."/>
            <person name="Floudas D."/>
            <person name="Sun H."/>
            <person name="Yadav J.S."/>
            <person name="Pangilinan J."/>
            <person name="Larsson K.H."/>
            <person name="Matsuura K."/>
            <person name="Barry K."/>
            <person name="Labutti K."/>
            <person name="Kuo R."/>
            <person name="Ohm R.A."/>
            <person name="Bhattacharya S.S."/>
            <person name="Shirouzu T."/>
            <person name="Yoshinaga Y."/>
            <person name="Martin F.M."/>
            <person name="Grigoriev I.V."/>
            <person name="Hibbett D.S."/>
        </authorList>
    </citation>
    <scope>NUCLEOTIDE SEQUENCE [LARGE SCALE GENOMIC DNA]</scope>
    <source>
        <strain evidence="1 2">93-53</strain>
    </source>
</reference>
<keyword evidence="2" id="KW-1185">Reference proteome</keyword>
<dbReference type="OrthoDB" id="3041043at2759"/>
<evidence type="ECO:0000313" key="2">
    <source>
        <dbReference type="Proteomes" id="UP000076871"/>
    </source>
</evidence>
<name>A0A165E8K1_9APHY</name>
<accession>A0A165E8K1</accession>
<sequence>VKPLFTDRIIHIELITDVIFSCCSPATLLRIARTCCAAHISSHAYIRSTFRIDPSRFFQNPLSFRSLQARTGTLIAGSTALQFFDRTSFPNSDLDLYVFMQHCREVGLWLLAEGYSYVQARSAHADFESALGDLNDAPVEVYNIPSVARVFTFSKSAPDGKELKVQLIMVIGAPMAVVLGFHSICRPRVQHILSLPLQELYLQNPAWSLGLRGMDDGKSWVIPLDTEGIDRRTRHNASTRALTHDPAVVASWFLHARGDYNGGTFSVTMEFDVLGSPHLDYKYVLAMSDPDWEMRYLAQKMRERVDRNRRQLGFDEEPPEFLKTVLVFLNELNHSNDMSDLRFRFESLSSV</sequence>
<dbReference type="RefSeq" id="XP_040764208.1">
    <property type="nucleotide sequence ID" value="XM_040908916.1"/>
</dbReference>